<dbReference type="Proteomes" id="UP000652761">
    <property type="component" value="Unassembled WGS sequence"/>
</dbReference>
<gene>
    <name evidence="2" type="ORF">Taro_050629</name>
</gene>
<evidence type="ECO:0000256" key="1">
    <source>
        <dbReference type="SAM" id="MobiDB-lite"/>
    </source>
</evidence>
<evidence type="ECO:0000313" key="3">
    <source>
        <dbReference type="Proteomes" id="UP000652761"/>
    </source>
</evidence>
<reference evidence="2" key="1">
    <citation type="submission" date="2017-07" db="EMBL/GenBank/DDBJ databases">
        <title>Taro Niue Genome Assembly and Annotation.</title>
        <authorList>
            <person name="Atibalentja N."/>
            <person name="Keating K."/>
            <person name="Fields C.J."/>
        </authorList>
    </citation>
    <scope>NUCLEOTIDE SEQUENCE</scope>
    <source>
        <strain evidence="2">Niue_2</strain>
        <tissue evidence="2">Leaf</tissue>
    </source>
</reference>
<protein>
    <submittedName>
        <fullName evidence="2">Uncharacterized protein</fullName>
    </submittedName>
</protein>
<dbReference type="EMBL" id="NMUH01007672">
    <property type="protein sequence ID" value="MQM17655.1"/>
    <property type="molecule type" value="Genomic_DNA"/>
</dbReference>
<name>A0A843XEI9_COLES</name>
<dbReference type="AlphaFoldDB" id="A0A843XEI9"/>
<feature type="region of interest" description="Disordered" evidence="1">
    <location>
        <begin position="1"/>
        <end position="39"/>
    </location>
</feature>
<comment type="caution">
    <text evidence="2">The sequence shown here is derived from an EMBL/GenBank/DDBJ whole genome shotgun (WGS) entry which is preliminary data.</text>
</comment>
<evidence type="ECO:0000313" key="2">
    <source>
        <dbReference type="EMBL" id="MQM17655.1"/>
    </source>
</evidence>
<organism evidence="2 3">
    <name type="scientific">Colocasia esculenta</name>
    <name type="common">Wild taro</name>
    <name type="synonym">Arum esculentum</name>
    <dbReference type="NCBI Taxonomy" id="4460"/>
    <lineage>
        <taxon>Eukaryota</taxon>
        <taxon>Viridiplantae</taxon>
        <taxon>Streptophyta</taxon>
        <taxon>Embryophyta</taxon>
        <taxon>Tracheophyta</taxon>
        <taxon>Spermatophyta</taxon>
        <taxon>Magnoliopsida</taxon>
        <taxon>Liliopsida</taxon>
        <taxon>Araceae</taxon>
        <taxon>Aroideae</taxon>
        <taxon>Colocasieae</taxon>
        <taxon>Colocasia</taxon>
    </lineage>
</organism>
<accession>A0A843XEI9</accession>
<sequence>MASHGRHGAQAREDEQRHEERGEQQAPAPQGPTVLPSPPLVDYGVFMQGLVQTKQTQAQTQATMQAQLQSQAQAPALVPRSMAMVVCPSWRDLRGWNRLLLRGRVSPSWQRAG</sequence>
<feature type="compositionally biased region" description="Basic and acidic residues" evidence="1">
    <location>
        <begin position="10"/>
        <end position="23"/>
    </location>
</feature>
<keyword evidence="3" id="KW-1185">Reference proteome</keyword>
<proteinExistence type="predicted"/>